<evidence type="ECO:0000256" key="3">
    <source>
        <dbReference type="ARBA" id="ARBA00022574"/>
    </source>
</evidence>
<evidence type="ECO:0000256" key="1">
    <source>
        <dbReference type="ARBA" id="ARBA00004430"/>
    </source>
</evidence>
<feature type="repeat" description="WD" evidence="8">
    <location>
        <begin position="488"/>
        <end position="529"/>
    </location>
</feature>
<keyword evidence="2" id="KW-0963">Cytoplasm</keyword>
<keyword evidence="12" id="KW-1185">Reference proteome</keyword>
<feature type="coiled-coil region" evidence="9">
    <location>
        <begin position="821"/>
        <end position="848"/>
    </location>
</feature>
<dbReference type="EMBL" id="JALNTZ010000003">
    <property type="protein sequence ID" value="KAJ3657741.1"/>
    <property type="molecule type" value="Genomic_DNA"/>
</dbReference>
<evidence type="ECO:0000256" key="2">
    <source>
        <dbReference type="ARBA" id="ARBA00022490"/>
    </source>
</evidence>
<evidence type="ECO:0000256" key="5">
    <source>
        <dbReference type="ARBA" id="ARBA00023054"/>
    </source>
</evidence>
<gene>
    <name evidence="11" type="ORF">Zmor_009525</name>
</gene>
<evidence type="ECO:0000256" key="4">
    <source>
        <dbReference type="ARBA" id="ARBA00022737"/>
    </source>
</evidence>
<dbReference type="PANTHER" id="PTHR14885">
    <property type="entry name" value="CILIA- AND FLAGELLA-ASSOCIATED PROTEIN 43-RELATED"/>
    <property type="match status" value="1"/>
</dbReference>
<feature type="region of interest" description="Disordered" evidence="10">
    <location>
        <begin position="1"/>
        <end position="27"/>
    </location>
</feature>
<feature type="region of interest" description="Disordered" evidence="10">
    <location>
        <begin position="968"/>
        <end position="987"/>
    </location>
</feature>
<comment type="caution">
    <text evidence="11">The sequence shown here is derived from an EMBL/GenBank/DDBJ whole genome shotgun (WGS) entry which is preliminary data.</text>
</comment>
<dbReference type="InterPro" id="IPR001680">
    <property type="entry name" value="WD40_rpt"/>
</dbReference>
<keyword evidence="5 9" id="KW-0175">Coiled coil</keyword>
<comment type="subcellular location">
    <subcellularLocation>
        <location evidence="1">Cytoplasm</location>
        <location evidence="1">Cytoskeleton</location>
        <location evidence="1">Cilium axoneme</location>
    </subcellularLocation>
</comment>
<proteinExistence type="predicted"/>
<reference evidence="11" key="1">
    <citation type="journal article" date="2023" name="G3 (Bethesda)">
        <title>Whole genome assemblies of Zophobas morio and Tenebrio molitor.</title>
        <authorList>
            <person name="Kaur S."/>
            <person name="Stinson S.A."/>
            <person name="diCenzo G.C."/>
        </authorList>
    </citation>
    <scope>NUCLEOTIDE SEQUENCE</scope>
    <source>
        <strain evidence="11">QUZm001</strain>
    </source>
</reference>
<evidence type="ECO:0000313" key="11">
    <source>
        <dbReference type="EMBL" id="KAJ3657741.1"/>
    </source>
</evidence>
<evidence type="ECO:0008006" key="13">
    <source>
        <dbReference type="Google" id="ProtNLM"/>
    </source>
</evidence>
<keyword evidence="7" id="KW-0966">Cell projection</keyword>
<evidence type="ECO:0000256" key="6">
    <source>
        <dbReference type="ARBA" id="ARBA00023212"/>
    </source>
</evidence>
<dbReference type="AlphaFoldDB" id="A0AA38MIN3"/>
<keyword evidence="3 8" id="KW-0853">WD repeat</keyword>
<dbReference type="PROSITE" id="PS50082">
    <property type="entry name" value="WD_REPEATS_2"/>
    <property type="match status" value="1"/>
</dbReference>
<keyword evidence="6" id="KW-0206">Cytoskeleton</keyword>
<dbReference type="InterPro" id="IPR015943">
    <property type="entry name" value="WD40/YVTN_repeat-like_dom_sf"/>
</dbReference>
<protein>
    <recommendedName>
        <fullName evidence="13">WD repeat-containing protein 52</fullName>
    </recommendedName>
</protein>
<sequence length="1038" mass="120006">MSVTDEGVEDLPEDEEDEEVEEEEVEAEQEHWSLYNSESFISGPFQSEQCTIQEDVLQFDFSFGYDCRKYFNLTTPDPDTLIFASGNFINFFDVPAKTISFRRSALGGGIAHIKANPHPDYNHVAIAENGSTTVPLIIIYEWPTMDIVAVLKGGSSKLYSHLDFSPNGLLLVSQGGEPDYMITIWNWPKRRILLRTKSYVNDVYRVKFSPYVPGQLTSCGIAHIKFWKMANTFTGLKLKGELGRFGKTEFSDILGVLPMPDEKVVSGCDWGNILVWDGGLIKLEVFRTLRRKCHDGPIVQISFNQGELMTVAMDGHVKIWWYDKIDQADPPDDDRVIQIEPTYDFYTPGLMLMSLRKRYPDPKDTTYFGQDGNGGIWLIDLNTEDTPQESLQLYKCHAGKVVTIAACPWGPYLVSLGEDGRIFVYMYEEKLMIFEHQYPAKGTCLLWVPMKISHSGDELIMGFDDGTIRVSILTIEEQEVKLMVVYATKPHDKPITKITMNPSNTILVTGGEDCTIFFFQVLAKTNVELVPIGYIRVPNIVTCMTWHCQKADELLVGCLHGEIVQVKAPKEPQAYTTVSYLLKLEPQVNKFTTYKAQIRRDIKIREIEAKKAEKVAKKRVAMEKLKAENPGLDIDEEIFLADSETEEELEPLHIPEVPNRIIWMQSTDSGTIWLSMGGYDAGYIYEYRIDQKTEVPYFFKMVPDADDIEISSYTYNYNKKYLIFAMQHGEMRVNKLTDRDYHNLEDYWSLPMHDNQNGFVPNMCFSYDERFFFSCGHDGNVFSYTFQPEDDDYIPEQNIPTAIPRYLYPTPIQDSSFYHKLSLEQASLKKEQDRIDRLAAENKDIYRKKLRKLREMFTKLLSRNKKLLPSQRIPVEQLEIDPRVTEFLDQKLEDEMELVKRKLAFDVQKSELKMTKMRRYFIDDLVYNPIIVTGLQLDCGVKMLRQNKVDKKNAIMLQLVEEKILEDEHKRKPVERPPPPTKVTTAKKPKDQGLEYFLVNLSPSAIVSQKNTKLTRLLQKYRDRKLKWEKRELQVIEI</sequence>
<name>A0AA38MIN3_9CUCU</name>
<dbReference type="GO" id="GO:0005930">
    <property type="term" value="C:axoneme"/>
    <property type="evidence" value="ECO:0007669"/>
    <property type="project" value="UniProtKB-SubCell"/>
</dbReference>
<evidence type="ECO:0000256" key="8">
    <source>
        <dbReference type="PROSITE-ProRule" id="PRU00221"/>
    </source>
</evidence>
<dbReference type="Pfam" id="PF00400">
    <property type="entry name" value="WD40"/>
    <property type="match status" value="3"/>
</dbReference>
<dbReference type="SMART" id="SM00320">
    <property type="entry name" value="WD40"/>
    <property type="match status" value="7"/>
</dbReference>
<dbReference type="GO" id="GO:0003341">
    <property type="term" value="P:cilium movement"/>
    <property type="evidence" value="ECO:0007669"/>
    <property type="project" value="UniProtKB-ARBA"/>
</dbReference>
<organism evidence="11 12">
    <name type="scientific">Zophobas morio</name>
    <dbReference type="NCBI Taxonomy" id="2755281"/>
    <lineage>
        <taxon>Eukaryota</taxon>
        <taxon>Metazoa</taxon>
        <taxon>Ecdysozoa</taxon>
        <taxon>Arthropoda</taxon>
        <taxon>Hexapoda</taxon>
        <taxon>Insecta</taxon>
        <taxon>Pterygota</taxon>
        <taxon>Neoptera</taxon>
        <taxon>Endopterygota</taxon>
        <taxon>Coleoptera</taxon>
        <taxon>Polyphaga</taxon>
        <taxon>Cucujiformia</taxon>
        <taxon>Tenebrionidae</taxon>
        <taxon>Zophobas</taxon>
    </lineage>
</organism>
<dbReference type="Proteomes" id="UP001168821">
    <property type="component" value="Unassembled WGS sequence"/>
</dbReference>
<keyword evidence="4" id="KW-0677">Repeat</keyword>
<evidence type="ECO:0000256" key="7">
    <source>
        <dbReference type="ARBA" id="ARBA00023273"/>
    </source>
</evidence>
<evidence type="ECO:0000256" key="9">
    <source>
        <dbReference type="SAM" id="Coils"/>
    </source>
</evidence>
<evidence type="ECO:0000256" key="10">
    <source>
        <dbReference type="SAM" id="MobiDB-lite"/>
    </source>
</evidence>
<accession>A0AA38MIN3</accession>
<dbReference type="InterPro" id="IPR036322">
    <property type="entry name" value="WD40_repeat_dom_sf"/>
</dbReference>
<evidence type="ECO:0000313" key="12">
    <source>
        <dbReference type="Proteomes" id="UP001168821"/>
    </source>
</evidence>
<dbReference type="Gene3D" id="2.130.10.10">
    <property type="entry name" value="YVTN repeat-like/Quinoprotein amine dehydrogenase"/>
    <property type="match status" value="2"/>
</dbReference>
<dbReference type="PANTHER" id="PTHR14885:SF3">
    <property type="entry name" value="CILIA- AND FLAGELLA-ASSOCIATED PROTEIN 44"/>
    <property type="match status" value="1"/>
</dbReference>
<dbReference type="SUPFAM" id="SSF50978">
    <property type="entry name" value="WD40 repeat-like"/>
    <property type="match status" value="2"/>
</dbReference>